<dbReference type="Gene3D" id="3.40.710.10">
    <property type="entry name" value="DD-peptidase/beta-lactamase superfamily"/>
    <property type="match status" value="1"/>
</dbReference>
<comment type="catalytic activity">
    <reaction evidence="11">
        <text>[GlcNAc-(1-&gt;4)-Mur2Ac(oyl-L-Ala-gamma-D-Glu-L-Lys-D-Ala-D-Ala)](n)-di-trans,octa-cis-undecaprenyl diphosphate + beta-D-GlcNAc-(1-&gt;4)-Mur2Ac(oyl-L-Ala-gamma-D-Glu-L-Lys-D-Ala-D-Ala)-di-trans,octa-cis-undecaprenyl diphosphate = [GlcNAc-(1-&gt;4)-Mur2Ac(oyl-L-Ala-gamma-D-Glu-L-Lys-D-Ala-D-Ala)](n+1)-di-trans,octa-cis-undecaprenyl diphosphate + di-trans,octa-cis-undecaprenyl diphosphate + H(+)</text>
        <dbReference type="Rhea" id="RHEA:23708"/>
        <dbReference type="Rhea" id="RHEA-COMP:9602"/>
        <dbReference type="Rhea" id="RHEA-COMP:9603"/>
        <dbReference type="ChEBI" id="CHEBI:15378"/>
        <dbReference type="ChEBI" id="CHEBI:58405"/>
        <dbReference type="ChEBI" id="CHEBI:60033"/>
        <dbReference type="ChEBI" id="CHEBI:78435"/>
        <dbReference type="EC" id="2.4.99.28"/>
    </reaction>
</comment>
<dbReference type="Gene3D" id="1.10.3810.10">
    <property type="entry name" value="Biosynthetic peptidoglycan transglycosylase-like"/>
    <property type="match status" value="1"/>
</dbReference>
<sequence>MNIRPLRIASGGVYALLTIRAEAWPMAKKRARRAKSKAGKRRPAASRQGYFRLVSDGGVFCVTILIGVALVFAYIARDLPDTDVLWRSAEGPKITLLDSGGAPLRVHGASAGAPVRLVDLPDYVPNAVLAVEDRNFYHHFGVNPVSVGRALFVNMRKGGVVQGGSTITQQLAKNIFLTNERTLKRKAQEFILALWLEQKFTKQEILTLYLNRVYFGAGAYGIDAASYRYFAKPARFLSLGEAAVLAGLLKAPSRFAPTHNPDDAGRRGRLVIDQMVTAGFLTQAEASDVVSRPIVVKASRLSSAPYFIDYIMSRVRARAGGIDADLVVRTTFDRRMQEAAEIGMIAGLASADDDLAEAQSAAVILDDAGAVRAMIGGRDYRESQFNRAVQAKRQPGSAFKPFVFLAAVEAGVTADDIVLDAPLKIGKWAPDNYNSKFYGEVTVREAMVRSLNSATIRLQETVGRGNVRRTARAMGWAGKLNPGPALALGVDAVSPLQLAGAYAPFANGGYRVEPHVIVSIETVDGDTVYRREGSYVGQAAPREAIAAANAMLESVVDWGTGRAAQTPGYRAAGKTGTSQESRDAWFAGHAGGLVGVIWVGRDDNAPMPGVTGGRAPAVIWREIMVRALPPVYVAPMVPIFDDPIAEVLKTRG</sequence>
<evidence type="ECO:0000256" key="4">
    <source>
        <dbReference type="ARBA" id="ARBA00022679"/>
    </source>
</evidence>
<keyword evidence="9" id="KW-0961">Cell wall biogenesis/degradation</keyword>
<accession>A0A3B0SEG2</accession>
<dbReference type="GO" id="GO:0009252">
    <property type="term" value="P:peptidoglycan biosynthetic process"/>
    <property type="evidence" value="ECO:0007669"/>
    <property type="project" value="UniProtKB-KW"/>
</dbReference>
<evidence type="ECO:0000256" key="12">
    <source>
        <dbReference type="SAM" id="Phobius"/>
    </source>
</evidence>
<dbReference type="InterPro" id="IPR001264">
    <property type="entry name" value="Glyco_trans_51"/>
</dbReference>
<proteinExistence type="predicted"/>
<feature type="transmembrane region" description="Helical" evidence="12">
    <location>
        <begin position="50"/>
        <end position="75"/>
    </location>
</feature>
<dbReference type="GO" id="GO:0008658">
    <property type="term" value="F:penicillin binding"/>
    <property type="evidence" value="ECO:0007669"/>
    <property type="project" value="InterPro"/>
</dbReference>
<keyword evidence="1" id="KW-0121">Carboxypeptidase</keyword>
<evidence type="ECO:0000259" key="14">
    <source>
        <dbReference type="Pfam" id="PF00912"/>
    </source>
</evidence>
<keyword evidence="12" id="KW-1133">Transmembrane helix</keyword>
<keyword evidence="6" id="KW-0133">Cell shape</keyword>
<dbReference type="InterPro" id="IPR023346">
    <property type="entry name" value="Lysozyme-like_dom_sf"/>
</dbReference>
<dbReference type="SUPFAM" id="SSF53955">
    <property type="entry name" value="Lysozyme-like"/>
    <property type="match status" value="1"/>
</dbReference>
<feature type="domain" description="Penicillin-binding protein transpeptidase" evidence="13">
    <location>
        <begin position="361"/>
        <end position="588"/>
    </location>
</feature>
<dbReference type="InterPro" id="IPR001460">
    <property type="entry name" value="PCN-bd_Tpept"/>
</dbReference>
<dbReference type="FunFam" id="1.10.3810.10:FF:000001">
    <property type="entry name" value="Penicillin-binding protein 1A"/>
    <property type="match status" value="1"/>
</dbReference>
<dbReference type="SUPFAM" id="SSF56601">
    <property type="entry name" value="beta-lactamase/transpeptidase-like"/>
    <property type="match status" value="1"/>
</dbReference>
<dbReference type="NCBIfam" id="TIGR02074">
    <property type="entry name" value="PBP_1a_fam"/>
    <property type="match status" value="1"/>
</dbReference>
<evidence type="ECO:0000256" key="8">
    <source>
        <dbReference type="ARBA" id="ARBA00023268"/>
    </source>
</evidence>
<reference evidence="15" key="1">
    <citation type="submission" date="2018-06" db="EMBL/GenBank/DDBJ databases">
        <authorList>
            <person name="Zhirakovskaya E."/>
        </authorList>
    </citation>
    <scope>NUCLEOTIDE SEQUENCE</scope>
</reference>
<dbReference type="Pfam" id="PF00912">
    <property type="entry name" value="Transgly"/>
    <property type="match status" value="1"/>
</dbReference>
<dbReference type="GO" id="GO:0071555">
    <property type="term" value="P:cell wall organization"/>
    <property type="evidence" value="ECO:0007669"/>
    <property type="project" value="UniProtKB-KW"/>
</dbReference>
<dbReference type="GO" id="GO:0008955">
    <property type="term" value="F:peptidoglycan glycosyltransferase activity"/>
    <property type="evidence" value="ECO:0007669"/>
    <property type="project" value="UniProtKB-EC"/>
</dbReference>
<dbReference type="InterPro" id="IPR050396">
    <property type="entry name" value="Glycosyltr_51/Transpeptidase"/>
</dbReference>
<dbReference type="GO" id="GO:0004180">
    <property type="term" value="F:carboxypeptidase activity"/>
    <property type="evidence" value="ECO:0007669"/>
    <property type="project" value="UniProtKB-KW"/>
</dbReference>
<dbReference type="GO" id="GO:0030288">
    <property type="term" value="C:outer membrane-bounded periplasmic space"/>
    <property type="evidence" value="ECO:0007669"/>
    <property type="project" value="TreeGrafter"/>
</dbReference>
<dbReference type="PANTHER" id="PTHR32282">
    <property type="entry name" value="BINDING PROTEIN TRANSPEPTIDASE, PUTATIVE-RELATED"/>
    <property type="match status" value="1"/>
</dbReference>
<evidence type="ECO:0000259" key="13">
    <source>
        <dbReference type="Pfam" id="PF00905"/>
    </source>
</evidence>
<dbReference type="EMBL" id="UOEH01000443">
    <property type="protein sequence ID" value="VAW04641.1"/>
    <property type="molecule type" value="Genomic_DNA"/>
</dbReference>
<keyword evidence="5" id="KW-0378">Hydrolase</keyword>
<keyword evidence="12" id="KW-0812">Transmembrane</keyword>
<dbReference type="InterPro" id="IPR036950">
    <property type="entry name" value="PBP_transglycosylase"/>
</dbReference>
<keyword evidence="2" id="KW-0645">Protease</keyword>
<dbReference type="AlphaFoldDB" id="A0A3B0SEG2"/>
<evidence type="ECO:0000313" key="15">
    <source>
        <dbReference type="EMBL" id="VAW04641.1"/>
    </source>
</evidence>
<dbReference type="EC" id="2.4.99.28" evidence="10"/>
<dbReference type="PANTHER" id="PTHR32282:SF33">
    <property type="entry name" value="PEPTIDOGLYCAN GLYCOSYLTRANSFERASE"/>
    <property type="match status" value="1"/>
</dbReference>
<evidence type="ECO:0000256" key="9">
    <source>
        <dbReference type="ARBA" id="ARBA00023316"/>
    </source>
</evidence>
<evidence type="ECO:0000256" key="10">
    <source>
        <dbReference type="ARBA" id="ARBA00044770"/>
    </source>
</evidence>
<organism evidence="15">
    <name type="scientific">hydrothermal vent metagenome</name>
    <dbReference type="NCBI Taxonomy" id="652676"/>
    <lineage>
        <taxon>unclassified sequences</taxon>
        <taxon>metagenomes</taxon>
        <taxon>ecological metagenomes</taxon>
    </lineage>
</organism>
<keyword evidence="8" id="KW-0511">Multifunctional enzyme</keyword>
<evidence type="ECO:0000256" key="11">
    <source>
        <dbReference type="ARBA" id="ARBA00049902"/>
    </source>
</evidence>
<keyword evidence="7" id="KW-0573">Peptidoglycan synthesis</keyword>
<dbReference type="GO" id="GO:0008360">
    <property type="term" value="P:regulation of cell shape"/>
    <property type="evidence" value="ECO:0007669"/>
    <property type="project" value="UniProtKB-KW"/>
</dbReference>
<keyword evidence="3 15" id="KW-0328">Glycosyltransferase</keyword>
<dbReference type="GO" id="GO:0006508">
    <property type="term" value="P:proteolysis"/>
    <property type="evidence" value="ECO:0007669"/>
    <property type="project" value="UniProtKB-KW"/>
</dbReference>
<gene>
    <name evidence="15" type="ORF">MNBD_ALPHA05-597</name>
</gene>
<dbReference type="InterPro" id="IPR012338">
    <property type="entry name" value="Beta-lactam/transpept-like"/>
</dbReference>
<evidence type="ECO:0000256" key="6">
    <source>
        <dbReference type="ARBA" id="ARBA00022960"/>
    </source>
</evidence>
<protein>
    <recommendedName>
        <fullName evidence="10">peptidoglycan glycosyltransferase</fullName>
        <ecNumber evidence="10">2.4.99.28</ecNumber>
    </recommendedName>
</protein>
<evidence type="ECO:0000256" key="1">
    <source>
        <dbReference type="ARBA" id="ARBA00022645"/>
    </source>
</evidence>
<evidence type="ECO:0000256" key="5">
    <source>
        <dbReference type="ARBA" id="ARBA00022801"/>
    </source>
</evidence>
<name>A0A3B0SEG2_9ZZZZ</name>
<evidence type="ECO:0000256" key="2">
    <source>
        <dbReference type="ARBA" id="ARBA00022670"/>
    </source>
</evidence>
<feature type="domain" description="Glycosyl transferase family 51" evidence="14">
    <location>
        <begin position="113"/>
        <end position="275"/>
    </location>
</feature>
<keyword evidence="4 15" id="KW-0808">Transferase</keyword>
<keyword evidence="12" id="KW-0472">Membrane</keyword>
<evidence type="ECO:0000256" key="3">
    <source>
        <dbReference type="ARBA" id="ARBA00022676"/>
    </source>
</evidence>
<evidence type="ECO:0000256" key="7">
    <source>
        <dbReference type="ARBA" id="ARBA00022984"/>
    </source>
</evidence>
<dbReference type="Pfam" id="PF00905">
    <property type="entry name" value="Transpeptidase"/>
    <property type="match status" value="1"/>
</dbReference>